<dbReference type="Pfam" id="PF21307">
    <property type="entry name" value="Glyco_hydro_95_C"/>
    <property type="match status" value="1"/>
</dbReference>
<evidence type="ECO:0000259" key="1">
    <source>
        <dbReference type="Pfam" id="PF21307"/>
    </source>
</evidence>
<evidence type="ECO:0000313" key="3">
    <source>
        <dbReference type="Proteomes" id="UP000315010"/>
    </source>
</evidence>
<protein>
    <recommendedName>
        <fullName evidence="1">Alpha fucosidase A-like C-terminal domain-containing protein</fullName>
    </recommendedName>
</protein>
<keyword evidence="3" id="KW-1185">Reference proteome</keyword>
<feature type="domain" description="Alpha fucosidase A-like C-terminal" evidence="1">
    <location>
        <begin position="60"/>
        <end position="119"/>
    </location>
</feature>
<dbReference type="GO" id="GO:0005975">
    <property type="term" value="P:carbohydrate metabolic process"/>
    <property type="evidence" value="ECO:0007669"/>
    <property type="project" value="InterPro"/>
</dbReference>
<dbReference type="SUPFAM" id="SSF48208">
    <property type="entry name" value="Six-hairpin glycosidases"/>
    <property type="match status" value="1"/>
</dbReference>
<dbReference type="PANTHER" id="PTHR31084">
    <property type="entry name" value="ALPHA-L-FUCOSIDASE 2"/>
    <property type="match status" value="1"/>
</dbReference>
<reference evidence="2 3" key="1">
    <citation type="submission" date="2019-02" db="EMBL/GenBank/DDBJ databases">
        <title>Deep-cultivation of Planctomycetes and their phenomic and genomic characterization uncovers novel biology.</title>
        <authorList>
            <person name="Wiegand S."/>
            <person name="Jogler M."/>
            <person name="Boedeker C."/>
            <person name="Pinto D."/>
            <person name="Vollmers J."/>
            <person name="Rivas-Marin E."/>
            <person name="Kohn T."/>
            <person name="Peeters S.H."/>
            <person name="Heuer A."/>
            <person name="Rast P."/>
            <person name="Oberbeckmann S."/>
            <person name="Bunk B."/>
            <person name="Jeske O."/>
            <person name="Meyerdierks A."/>
            <person name="Storesund J.E."/>
            <person name="Kallscheuer N."/>
            <person name="Luecker S."/>
            <person name="Lage O.M."/>
            <person name="Pohl T."/>
            <person name="Merkel B.J."/>
            <person name="Hornburger P."/>
            <person name="Mueller R.-W."/>
            <person name="Bruemmer F."/>
            <person name="Labrenz M."/>
            <person name="Spormann A.M."/>
            <person name="Op Den Camp H."/>
            <person name="Overmann J."/>
            <person name="Amann R."/>
            <person name="Jetten M.S.M."/>
            <person name="Mascher T."/>
            <person name="Medema M.H."/>
            <person name="Devos D.P."/>
            <person name="Kaster A.-K."/>
            <person name="Ovreas L."/>
            <person name="Rohde M."/>
            <person name="Galperin M.Y."/>
            <person name="Jogler C."/>
        </authorList>
    </citation>
    <scope>NUCLEOTIDE SEQUENCE [LARGE SCALE GENOMIC DNA]</scope>
    <source>
        <strain evidence="2 3">CA13</strain>
    </source>
</reference>
<dbReference type="InterPro" id="IPR008928">
    <property type="entry name" value="6-hairpin_glycosidase_sf"/>
</dbReference>
<dbReference type="InterPro" id="IPR013780">
    <property type="entry name" value="Glyco_hydro_b"/>
</dbReference>
<evidence type="ECO:0000313" key="2">
    <source>
        <dbReference type="EMBL" id="TWT80763.1"/>
    </source>
</evidence>
<dbReference type="PANTHER" id="PTHR31084:SF0">
    <property type="entry name" value="ALPHA-L-FUCOSIDASE 2"/>
    <property type="match status" value="1"/>
</dbReference>
<accession>A0A5C5Z2C7</accession>
<sequence length="142" mass="15600">MCSYTCLVDVDAAYKHLRHILCNSSWPNLFAVGERGRERKMFETDVNFGSTSAIAEMLAQSHARSIPLLPALPTALPDGSVKGLRARGGVAVDIEWANGQMKTATIKSINGSPCKLKYGKVLIEFETVSGQEYRIDSLLKRI</sequence>
<comment type="caution">
    <text evidence="2">The sequence shown here is derived from an EMBL/GenBank/DDBJ whole genome shotgun (WGS) entry which is preliminary data.</text>
</comment>
<proteinExistence type="predicted"/>
<dbReference type="Proteomes" id="UP000315010">
    <property type="component" value="Unassembled WGS sequence"/>
</dbReference>
<dbReference type="Gene3D" id="2.60.40.1180">
    <property type="entry name" value="Golgi alpha-mannosidase II"/>
    <property type="match status" value="1"/>
</dbReference>
<dbReference type="EMBL" id="SJPJ01000001">
    <property type="protein sequence ID" value="TWT80763.1"/>
    <property type="molecule type" value="Genomic_DNA"/>
</dbReference>
<name>A0A5C5Z2C7_9BACT</name>
<gene>
    <name evidence="2" type="ORF">CA13_22090</name>
</gene>
<organism evidence="2 3">
    <name type="scientific">Novipirellula herctigrandis</name>
    <dbReference type="NCBI Taxonomy" id="2527986"/>
    <lineage>
        <taxon>Bacteria</taxon>
        <taxon>Pseudomonadati</taxon>
        <taxon>Planctomycetota</taxon>
        <taxon>Planctomycetia</taxon>
        <taxon>Pirellulales</taxon>
        <taxon>Pirellulaceae</taxon>
        <taxon>Novipirellula</taxon>
    </lineage>
</organism>
<dbReference type="RefSeq" id="WP_146396000.1">
    <property type="nucleotide sequence ID" value="NZ_SJPJ01000001.1"/>
</dbReference>
<dbReference type="OrthoDB" id="9802600at2"/>
<dbReference type="AlphaFoldDB" id="A0A5C5Z2C7"/>
<dbReference type="GO" id="GO:0004560">
    <property type="term" value="F:alpha-L-fucosidase activity"/>
    <property type="evidence" value="ECO:0007669"/>
    <property type="project" value="TreeGrafter"/>
</dbReference>
<dbReference type="InterPro" id="IPR049053">
    <property type="entry name" value="AFCA-like_C"/>
</dbReference>